<sequence length="297" mass="32986">MEKKLTAETTQGFLIYLLEDDAFSATVIRKALNTDVFQSHTLVVFDSLEALLTGLVNFTPEIVLVDLNVPDSRGLDTIIKISSLIDAIPIVVVSGAEADSTGEEFINYGAQDFIPKSELTASLLLRVIRFSILRVKTSKSLQRSAKHDFLTKLYNREALIEKLDVMINCGVRYNTKFSVCYLKINNIPQINEKYGHQAGDDILSLIANRLRLFSRASDFIARYDGNEFVTMFPNSKTIQGAISAARSQLKTIDDNYMITDQNGETVNVVVDCSMGLAINSNNCDTSVEIIEKAFLSC</sequence>
<proteinExistence type="predicted"/>
<dbReference type="CDD" id="cd00156">
    <property type="entry name" value="REC"/>
    <property type="match status" value="1"/>
</dbReference>
<evidence type="ECO:0000259" key="4">
    <source>
        <dbReference type="PROSITE" id="PS50110"/>
    </source>
</evidence>
<dbReference type="InterPro" id="IPR011006">
    <property type="entry name" value="CheY-like_superfamily"/>
</dbReference>
<dbReference type="Gene3D" id="3.40.50.2300">
    <property type="match status" value="1"/>
</dbReference>
<evidence type="ECO:0000313" key="7">
    <source>
        <dbReference type="Proteomes" id="UP001528411"/>
    </source>
</evidence>
<name>A0ABT5FAN6_9GAMM</name>
<dbReference type="PROSITE" id="PS50887">
    <property type="entry name" value="GGDEF"/>
    <property type="match status" value="1"/>
</dbReference>
<protein>
    <recommendedName>
        <fullName evidence="1">diguanylate cyclase</fullName>
        <ecNumber evidence="1">2.7.7.65</ecNumber>
    </recommendedName>
</protein>
<keyword evidence="6" id="KW-0808">Transferase</keyword>
<dbReference type="SUPFAM" id="SSF55073">
    <property type="entry name" value="Nucleotide cyclase"/>
    <property type="match status" value="1"/>
</dbReference>
<dbReference type="PANTHER" id="PTHR45138:SF9">
    <property type="entry name" value="DIGUANYLATE CYCLASE DGCM-RELATED"/>
    <property type="match status" value="1"/>
</dbReference>
<keyword evidence="3" id="KW-0597">Phosphoprotein</keyword>
<feature type="modified residue" description="4-aspartylphosphate" evidence="3">
    <location>
        <position position="66"/>
    </location>
</feature>
<comment type="caution">
    <text evidence="6">The sequence shown here is derived from an EMBL/GenBank/DDBJ whole genome shotgun (WGS) entry which is preliminary data.</text>
</comment>
<dbReference type="Gene3D" id="3.30.70.270">
    <property type="match status" value="1"/>
</dbReference>
<reference evidence="6 7" key="1">
    <citation type="submission" date="2023-01" db="EMBL/GenBank/DDBJ databases">
        <title>Psychrosphaera sp. nov., isolated from marine algae.</title>
        <authorList>
            <person name="Bayburt H."/>
            <person name="Choi B.J."/>
            <person name="Kim J.M."/>
            <person name="Choi D.G."/>
            <person name="Jeon C.O."/>
        </authorList>
    </citation>
    <scope>NUCLEOTIDE SEQUENCE [LARGE SCALE GENOMIC DNA]</scope>
    <source>
        <strain evidence="6 7">G1-22</strain>
    </source>
</reference>
<dbReference type="InterPro" id="IPR043128">
    <property type="entry name" value="Rev_trsase/Diguanyl_cyclase"/>
</dbReference>
<evidence type="ECO:0000259" key="5">
    <source>
        <dbReference type="PROSITE" id="PS50887"/>
    </source>
</evidence>
<dbReference type="GO" id="GO:0052621">
    <property type="term" value="F:diguanylate cyclase activity"/>
    <property type="evidence" value="ECO:0007669"/>
    <property type="project" value="UniProtKB-EC"/>
</dbReference>
<evidence type="ECO:0000256" key="3">
    <source>
        <dbReference type="PROSITE-ProRule" id="PRU00169"/>
    </source>
</evidence>
<dbReference type="PANTHER" id="PTHR45138">
    <property type="entry name" value="REGULATORY COMPONENTS OF SENSORY TRANSDUCTION SYSTEM"/>
    <property type="match status" value="1"/>
</dbReference>
<dbReference type="InterPro" id="IPR050469">
    <property type="entry name" value="Diguanylate_Cyclase"/>
</dbReference>
<dbReference type="SMART" id="SM00267">
    <property type="entry name" value="GGDEF"/>
    <property type="match status" value="1"/>
</dbReference>
<feature type="domain" description="Response regulatory" evidence="4">
    <location>
        <begin position="14"/>
        <end position="131"/>
    </location>
</feature>
<evidence type="ECO:0000313" key="6">
    <source>
        <dbReference type="EMBL" id="MDC2888595.1"/>
    </source>
</evidence>
<organism evidence="6 7">
    <name type="scientific">Psychrosphaera algicola</name>
    <dbReference type="NCBI Taxonomy" id="3023714"/>
    <lineage>
        <taxon>Bacteria</taxon>
        <taxon>Pseudomonadati</taxon>
        <taxon>Pseudomonadota</taxon>
        <taxon>Gammaproteobacteria</taxon>
        <taxon>Alteromonadales</taxon>
        <taxon>Pseudoalteromonadaceae</taxon>
        <taxon>Psychrosphaera</taxon>
    </lineage>
</organism>
<dbReference type="SUPFAM" id="SSF52172">
    <property type="entry name" value="CheY-like"/>
    <property type="match status" value="1"/>
</dbReference>
<dbReference type="InterPro" id="IPR029787">
    <property type="entry name" value="Nucleotide_cyclase"/>
</dbReference>
<dbReference type="CDD" id="cd01949">
    <property type="entry name" value="GGDEF"/>
    <property type="match status" value="1"/>
</dbReference>
<dbReference type="EMBL" id="JAQOMS010000002">
    <property type="protein sequence ID" value="MDC2888595.1"/>
    <property type="molecule type" value="Genomic_DNA"/>
</dbReference>
<feature type="domain" description="GGDEF" evidence="5">
    <location>
        <begin position="175"/>
        <end position="297"/>
    </location>
</feature>
<dbReference type="EC" id="2.7.7.65" evidence="1"/>
<evidence type="ECO:0000256" key="2">
    <source>
        <dbReference type="ARBA" id="ARBA00034247"/>
    </source>
</evidence>
<dbReference type="PROSITE" id="PS50110">
    <property type="entry name" value="RESPONSE_REGULATORY"/>
    <property type="match status" value="1"/>
</dbReference>
<gene>
    <name evidence="6" type="ORF">PN838_07260</name>
</gene>
<accession>A0ABT5FAN6</accession>
<comment type="catalytic activity">
    <reaction evidence="2">
        <text>2 GTP = 3',3'-c-di-GMP + 2 diphosphate</text>
        <dbReference type="Rhea" id="RHEA:24898"/>
        <dbReference type="ChEBI" id="CHEBI:33019"/>
        <dbReference type="ChEBI" id="CHEBI:37565"/>
        <dbReference type="ChEBI" id="CHEBI:58805"/>
        <dbReference type="EC" id="2.7.7.65"/>
    </reaction>
</comment>
<dbReference type="Proteomes" id="UP001528411">
    <property type="component" value="Unassembled WGS sequence"/>
</dbReference>
<dbReference type="RefSeq" id="WP_272180191.1">
    <property type="nucleotide sequence ID" value="NZ_JAQOMS010000002.1"/>
</dbReference>
<dbReference type="Pfam" id="PF00990">
    <property type="entry name" value="GGDEF"/>
    <property type="match status" value="1"/>
</dbReference>
<keyword evidence="6" id="KW-0548">Nucleotidyltransferase</keyword>
<evidence type="ECO:0000256" key="1">
    <source>
        <dbReference type="ARBA" id="ARBA00012528"/>
    </source>
</evidence>
<dbReference type="SMART" id="SM00448">
    <property type="entry name" value="REC"/>
    <property type="match status" value="1"/>
</dbReference>
<dbReference type="InterPro" id="IPR001789">
    <property type="entry name" value="Sig_transdc_resp-reg_receiver"/>
</dbReference>
<dbReference type="Pfam" id="PF00072">
    <property type="entry name" value="Response_reg"/>
    <property type="match status" value="1"/>
</dbReference>
<dbReference type="InterPro" id="IPR000160">
    <property type="entry name" value="GGDEF_dom"/>
</dbReference>
<dbReference type="NCBIfam" id="TIGR00254">
    <property type="entry name" value="GGDEF"/>
    <property type="match status" value="1"/>
</dbReference>
<keyword evidence="7" id="KW-1185">Reference proteome</keyword>